<proteinExistence type="predicted"/>
<accession>A0ACB9FCE3</accession>
<organism evidence="1 2">
    <name type="scientific">Cichorium intybus</name>
    <name type="common">Chicory</name>
    <dbReference type="NCBI Taxonomy" id="13427"/>
    <lineage>
        <taxon>Eukaryota</taxon>
        <taxon>Viridiplantae</taxon>
        <taxon>Streptophyta</taxon>
        <taxon>Embryophyta</taxon>
        <taxon>Tracheophyta</taxon>
        <taxon>Spermatophyta</taxon>
        <taxon>Magnoliopsida</taxon>
        <taxon>eudicotyledons</taxon>
        <taxon>Gunneridae</taxon>
        <taxon>Pentapetalae</taxon>
        <taxon>asterids</taxon>
        <taxon>campanulids</taxon>
        <taxon>Asterales</taxon>
        <taxon>Asteraceae</taxon>
        <taxon>Cichorioideae</taxon>
        <taxon>Cichorieae</taxon>
        <taxon>Cichoriinae</taxon>
        <taxon>Cichorium</taxon>
    </lineage>
</organism>
<keyword evidence="2" id="KW-1185">Reference proteome</keyword>
<protein>
    <submittedName>
        <fullName evidence="1">Uncharacterized protein</fullName>
    </submittedName>
</protein>
<reference evidence="1 2" key="2">
    <citation type="journal article" date="2022" name="Mol. Ecol. Resour.">
        <title>The genomes of chicory, endive, great burdock and yacon provide insights into Asteraceae paleo-polyploidization history and plant inulin production.</title>
        <authorList>
            <person name="Fan W."/>
            <person name="Wang S."/>
            <person name="Wang H."/>
            <person name="Wang A."/>
            <person name="Jiang F."/>
            <person name="Liu H."/>
            <person name="Zhao H."/>
            <person name="Xu D."/>
            <person name="Zhang Y."/>
        </authorList>
    </citation>
    <scope>NUCLEOTIDE SEQUENCE [LARGE SCALE GENOMIC DNA]</scope>
    <source>
        <strain evidence="2">cv. Punajuju</strain>
        <tissue evidence="1">Leaves</tissue>
    </source>
</reference>
<evidence type="ECO:0000313" key="1">
    <source>
        <dbReference type="EMBL" id="KAI3768583.1"/>
    </source>
</evidence>
<evidence type="ECO:0000313" key="2">
    <source>
        <dbReference type="Proteomes" id="UP001055811"/>
    </source>
</evidence>
<dbReference type="Proteomes" id="UP001055811">
    <property type="component" value="Linkage Group LG03"/>
</dbReference>
<gene>
    <name evidence="1" type="ORF">L2E82_19411</name>
</gene>
<reference evidence="2" key="1">
    <citation type="journal article" date="2022" name="Mol. Ecol. Resour.">
        <title>The genomes of chicory, endive, great burdock and yacon provide insights into Asteraceae palaeo-polyploidization history and plant inulin production.</title>
        <authorList>
            <person name="Fan W."/>
            <person name="Wang S."/>
            <person name="Wang H."/>
            <person name="Wang A."/>
            <person name="Jiang F."/>
            <person name="Liu H."/>
            <person name="Zhao H."/>
            <person name="Xu D."/>
            <person name="Zhang Y."/>
        </authorList>
    </citation>
    <scope>NUCLEOTIDE SEQUENCE [LARGE SCALE GENOMIC DNA]</scope>
    <source>
        <strain evidence="2">cv. Punajuju</strain>
    </source>
</reference>
<name>A0ACB9FCE3_CICIN</name>
<dbReference type="EMBL" id="CM042011">
    <property type="protein sequence ID" value="KAI3768583.1"/>
    <property type="molecule type" value="Genomic_DNA"/>
</dbReference>
<comment type="caution">
    <text evidence="1">The sequence shown here is derived from an EMBL/GenBank/DDBJ whole genome shotgun (WGS) entry which is preliminary data.</text>
</comment>
<sequence>MVTNTTDHHIAPPPRSLRPNLNSASATVMSHRYRHQHLPLSQPSTATTTPPNTISSPCIANQKSGFIDHLSKFTDIFTSIKDDTYCNQSGHITLQYALKTSEKRTEALENVIRSMKKAEKRVRTELCRKMEMERMSSLRPLLQNLENGQHLSII</sequence>